<evidence type="ECO:0000256" key="8">
    <source>
        <dbReference type="SAM" id="Coils"/>
    </source>
</evidence>
<keyword evidence="6" id="KW-0449">Lipoprotein</keyword>
<evidence type="ECO:0000313" key="9">
    <source>
        <dbReference type="EMBL" id="DAZ92411.1"/>
    </source>
</evidence>
<keyword evidence="3" id="KW-0926">Vacuole</keyword>
<accession>A0AAV2YE05</accession>
<reference evidence="9" key="2">
    <citation type="journal article" date="2023" name="Microbiol Resour">
        <title>Decontamination and Annotation of the Draft Genome Sequence of the Oomycete Lagenidium giganteum ARSEF 373.</title>
        <authorList>
            <person name="Morgan W.R."/>
            <person name="Tartar A."/>
        </authorList>
    </citation>
    <scope>NUCLEOTIDE SEQUENCE</scope>
    <source>
        <strain evidence="9">ARSEF 373</strain>
    </source>
</reference>
<feature type="coiled-coil region" evidence="8">
    <location>
        <begin position="13"/>
        <end position="79"/>
    </location>
</feature>
<keyword evidence="10" id="KW-1185">Reference proteome</keyword>
<dbReference type="InterPro" id="IPR000225">
    <property type="entry name" value="Armadillo"/>
</dbReference>
<dbReference type="InterPro" id="IPR016024">
    <property type="entry name" value="ARM-type_fold"/>
</dbReference>
<proteinExistence type="inferred from homology"/>
<dbReference type="GO" id="GO:0071562">
    <property type="term" value="P:nucleus-vacuole junction assembly"/>
    <property type="evidence" value="ECO:0007669"/>
    <property type="project" value="InterPro"/>
</dbReference>
<sequence>MPCEYPHVPTPKELELSRQVVQLQQEKDSLEAKLISQIKDLESQIHKLQVRLHDLTQQLQSTKREQTQLQQTAVEQERLKWKTIVEDLEDELLNEKNDKEAQRLWLVRFMPTPKPLDASEEVFARFAQSVALLPAYMAVKVTKAGVLPFLAHLLRENLSDVVTGSVLLALVHLSIYQKPVKLPHHPLVAVTALEDVPPLATAPVNIKEEVVKAGAAAPLVQVLEHCTNQRVLSEAGRLCAALSSMVTNKRALAAKHAVRYLLRLLLPSQPRADVSSEDEPIDSARMERLPIPGQPLVQKNVLSALVNLCHDSEILRSQIANFNFIPIAVRYLKDSTDLDVKTEAAKLIGNLAFAHVVNQSAVMAAEGHLYLTRCLTAEYLHRSPHLVRACAIAIGNLAFTSVSQLTIGYGDTTTLLLQILVDSTTPGVLEAAANAVASLCHGNQLNKNRVAAQNGLQVLLYVIGKSSRYQNDEDVLVAACNCFAVVVRTRSSRSQVFELDGHLPVVHLCKKTTSPLLLEASAMAVSALVPTPTERKSIVADEKELKLEVNKCGLGALERARHLLFGSYDKPVPSWLSHSILGLQLALPSTEEERSAPGGEEDDGASEFHEHRYYSMETLTDTPPDELCPMFYESEAAIIAAKETARKTAHQASPHQPLLVPKKTARKMLEQLVEDLQTKPSMCNAKDYPGVSVSQLNEYIFTRGPLWNPLFGKQEGFFVDEGRFAPFRDAVEKAEVLCLALASSLAMWAKVGDRGGRVGLPDKYFISNTSIRAPAITYTTRAVRRVNAWTYDGGTTPCAPVFVVEFARLSSPHSELDALDRKDEYHTNTGTFSTRKQMYRYLLTEACVCMNLHGEILMGAQFSTFAAK</sequence>
<dbReference type="InterPro" id="IPR011989">
    <property type="entry name" value="ARM-like"/>
</dbReference>
<evidence type="ECO:0000256" key="3">
    <source>
        <dbReference type="ARBA" id="ARBA00022554"/>
    </source>
</evidence>
<evidence type="ECO:0000256" key="5">
    <source>
        <dbReference type="ARBA" id="ARBA00023136"/>
    </source>
</evidence>
<dbReference type="Gene3D" id="1.25.10.10">
    <property type="entry name" value="Leucine-rich Repeat Variant"/>
    <property type="match status" value="2"/>
</dbReference>
<dbReference type="PANTHER" id="PTHR47249">
    <property type="entry name" value="VACUOLAR PROTEIN 8"/>
    <property type="match status" value="1"/>
</dbReference>
<evidence type="ECO:0000256" key="7">
    <source>
        <dbReference type="ARBA" id="ARBA00026209"/>
    </source>
</evidence>
<evidence type="ECO:0000313" key="10">
    <source>
        <dbReference type="Proteomes" id="UP001146120"/>
    </source>
</evidence>
<reference evidence="9" key="1">
    <citation type="submission" date="2022-11" db="EMBL/GenBank/DDBJ databases">
        <authorList>
            <person name="Morgan W.R."/>
            <person name="Tartar A."/>
        </authorList>
    </citation>
    <scope>NUCLEOTIDE SEQUENCE</scope>
    <source>
        <strain evidence="9">ARSEF 373</strain>
    </source>
</reference>
<dbReference type="GO" id="GO:0043495">
    <property type="term" value="F:protein-membrane adaptor activity"/>
    <property type="evidence" value="ECO:0007669"/>
    <property type="project" value="InterPro"/>
</dbReference>
<keyword evidence="5" id="KW-0472">Membrane</keyword>
<dbReference type="PANTHER" id="PTHR47249:SF1">
    <property type="entry name" value="VACUOLAR PROTEIN 8"/>
    <property type="match status" value="1"/>
</dbReference>
<evidence type="ECO:0000256" key="4">
    <source>
        <dbReference type="ARBA" id="ARBA00022737"/>
    </source>
</evidence>
<comment type="similarity">
    <text evidence="2">Belongs to the beta-catenin family.</text>
</comment>
<dbReference type="GO" id="GO:0005774">
    <property type="term" value="C:vacuolar membrane"/>
    <property type="evidence" value="ECO:0007669"/>
    <property type="project" value="UniProtKB-SubCell"/>
</dbReference>
<dbReference type="AlphaFoldDB" id="A0AAV2YE05"/>
<organism evidence="9 10">
    <name type="scientific">Lagenidium giganteum</name>
    <dbReference type="NCBI Taxonomy" id="4803"/>
    <lineage>
        <taxon>Eukaryota</taxon>
        <taxon>Sar</taxon>
        <taxon>Stramenopiles</taxon>
        <taxon>Oomycota</taxon>
        <taxon>Peronosporomycetes</taxon>
        <taxon>Pythiales</taxon>
        <taxon>Pythiaceae</taxon>
    </lineage>
</organism>
<comment type="subcellular location">
    <subcellularLocation>
        <location evidence="1">Vacuole membrane</location>
        <topology evidence="1">Lipid-anchor</topology>
    </subcellularLocation>
</comment>
<dbReference type="SUPFAM" id="SSF48371">
    <property type="entry name" value="ARM repeat"/>
    <property type="match status" value="2"/>
</dbReference>
<keyword evidence="8" id="KW-0175">Coiled coil</keyword>
<keyword evidence="4" id="KW-0677">Repeat</keyword>
<dbReference type="Proteomes" id="UP001146120">
    <property type="component" value="Unassembled WGS sequence"/>
</dbReference>
<gene>
    <name evidence="9" type="ORF">N0F65_000195</name>
</gene>
<protein>
    <recommendedName>
        <fullName evidence="7">Vacuolar protein 8</fullName>
    </recommendedName>
</protein>
<evidence type="ECO:0000256" key="1">
    <source>
        <dbReference type="ARBA" id="ARBA00004592"/>
    </source>
</evidence>
<evidence type="ECO:0000256" key="2">
    <source>
        <dbReference type="ARBA" id="ARBA00005462"/>
    </source>
</evidence>
<dbReference type="SMART" id="SM00185">
    <property type="entry name" value="ARM"/>
    <property type="match status" value="5"/>
</dbReference>
<dbReference type="EMBL" id="DAKRPA010000436">
    <property type="protein sequence ID" value="DAZ92411.1"/>
    <property type="molecule type" value="Genomic_DNA"/>
</dbReference>
<name>A0AAV2YE05_9STRA</name>
<evidence type="ECO:0000256" key="6">
    <source>
        <dbReference type="ARBA" id="ARBA00023288"/>
    </source>
</evidence>
<comment type="caution">
    <text evidence="9">The sequence shown here is derived from an EMBL/GenBank/DDBJ whole genome shotgun (WGS) entry which is preliminary data.</text>
</comment>
<dbReference type="InterPro" id="IPR045156">
    <property type="entry name" value="Vac8"/>
</dbReference>